<dbReference type="EMBL" id="CP020570">
    <property type="protein sequence ID" value="ARF66499.1"/>
    <property type="molecule type" value="Genomic_DNA"/>
</dbReference>
<evidence type="ECO:0000313" key="9">
    <source>
        <dbReference type="EMBL" id="ARF66499.1"/>
    </source>
</evidence>
<dbReference type="NCBIfam" id="NF003417">
    <property type="entry name" value="PRK04813.1"/>
    <property type="match status" value="4"/>
</dbReference>
<evidence type="ECO:0000256" key="1">
    <source>
        <dbReference type="ARBA" id="ARBA00001957"/>
    </source>
</evidence>
<keyword evidence="5" id="KW-0677">Repeat</keyword>
<dbReference type="InterPro" id="IPR001242">
    <property type="entry name" value="Condensation_dom"/>
</dbReference>
<dbReference type="OrthoDB" id="2472181at2"/>
<gene>
    <name evidence="9" type="ORF">B1H20_33350</name>
</gene>
<dbReference type="InterPro" id="IPR006162">
    <property type="entry name" value="Ppantetheine_attach_site"/>
</dbReference>
<dbReference type="GO" id="GO:0044550">
    <property type="term" value="P:secondary metabolite biosynthetic process"/>
    <property type="evidence" value="ECO:0007669"/>
    <property type="project" value="UniProtKB-ARBA"/>
</dbReference>
<dbReference type="Proteomes" id="UP000192445">
    <property type="component" value="Chromosome"/>
</dbReference>
<keyword evidence="4" id="KW-0597">Phosphoprotein</keyword>
<dbReference type="InterPro" id="IPR020845">
    <property type="entry name" value="AMP-binding_CS"/>
</dbReference>
<feature type="domain" description="Carrier" evidence="8">
    <location>
        <begin position="971"/>
        <end position="1045"/>
    </location>
</feature>
<dbReference type="InterPro" id="IPR009081">
    <property type="entry name" value="PP-bd_ACP"/>
</dbReference>
<sequence length="5162" mass="550727">MTGAPQGLQDILPLSPLQQGLYFLSSYDDSALDVYNVQLCLDLTGPFDPERLRRAAGALLARHSNLKAAFRTRRNGDPVTVVPHTVDIPWQDVDLGGLDAAERDRRAERLTDADRHTRFDLARPPLVRFTAIRLAPGRHRLLFTHHHLLLDGWSTARAVQELFALYAADGGPSGLPEVRPYRDYLAWAAGQDTGADERAWREALAGLDGPTVIAPGADDHPRSEPAALDVELTEDSAAALVAAARTLDVTVPVVVQTLWSLVLADLTGRRDIVSGTTVSGRPAELAGAASMVGLFINTLPVRVRIRHEETLAGLVRRTAGEQTALLAHHHVPLARIQKLTDTGGPLFDTLCVFENYLVDTGADEHEAAGAKEFAGLRVDAVTGRDATHYPLTLVAAPGPHGGPALRLRYRTDALSEDEAARVAARLRRAVEEFTADPHRPLPRTDLLTPEERDRVLHTFNADITGVEPATLPVLFERQAAAHPGRPAVDDAGRVLTYAELNTRANRLAHALIAAGAGPEDVVGVALRRGADVYVAQLAVGKAGAVFAPLDPDQPADRLAGLVSDSGATVALAHSATDHAPWARNATVIATDRLPDGLPDHNPTDTDRRAPLRLHNGAYLIHTSGSTGRPKGVLVEHRPLVDLIAWANACFATGPGDRVTQFASPSYDVTFCELANSLFSGATLVIVPEDERAGAPLADFLNRAAVTLAVIPPTVVASLPLDAALPEGMTLIVGTEALPPEVVRAWAGRHRLFNAYGPTEAVVNSATWLVPAEWAGGPVPIGPPDVNKRAYVLDSALRPVAPGVLGELYIGGPGLARGYLGRPGITADRFVADPYGPPGTRMYRTGDLARWNERGELEYAGRTDHQLKIRGFRVEPGEVEARITAHPGIARAVVTGHTDHRGVRRLVAHAVAAPGADPRPADIVAWTARSLPDHMVPAAVVLLDEMPLTAANKTDRAALPAPDFTAAGGGTAPRTDREKELAALFAEILHLPEVGVEESFFALGGDSISAIQLVGAARRRGLRLTPRDVFERRTVEHLAALATTVEDAAAAAPAERTARSAPLTPVLRRLVERGGPVTGYHQSTVLHTPAGATARRLGAGLARVLDHHDVLRARLTDRTLEIPAPGDGTDAAPLTRIDAVETADEDLLPTLRAAAREAARLLDPYAGAMVRAVWLDAGPDRGGLLALLIHHAVVDGVSWRILTQDLALSLEAARHGRTAELPPVETSFADWAHGLEQAARTPERSAEAAHWTAVLGVGGAALPAPDPARDTHATVATVPVALTPEHTLPLLTELPERFHTGPDAFLVTAFALALAAWRGDAEPLVVDIEGHGRADHLVPGAELSRTVGWFTAVHPVRLDLGGLGSPGGDELAHAVKRIKEQLGAAPDHGLGFGLLRHLDPDLRDTLAVLPEPRIAYNYLGRFGGSGTPERSGPPAPWSPALTGSLGGGADDALPVSHTLTLNASVVDGPEGPALQAGFSFPARLLETEDVERLAALWANALRNMGRLLDDPAAGGHTPGDFPLVQVDQTEIDALEARAPLADLLPLSPLQAGLHFLTGFGAEGDGPDVYTTQTVLELDGDLDTERLRRAGRALLDRHPNLRAGFHTRRGADPLQVVPADAEIPVHAYDLASTDLSEGLRQGRARNILAADRRQGFDLTAPPLLRLTAVRLGERRQLLAVTSHHILLDGWSGPLLVRDLLALYRGAPGPAPRPYRDYLLWLDGRDRATTRDRWREALAGIDGPTRLVPEAAAMPAGTPERVHVPLTDELVARVHAFARTHDVTVSTVLQTAWGLLLGRLTGRGDVTFGVTVSGRPADLDGSHDMIGLFINTVPARVTPRPGQTLAALVRQLSDRQAELMDHQYEPLAELQRLAGHRELFDTLVLFENFPVDAEQLRRTEEAAGLLVTGARGHDATHYPLVLVALPGRDRLALALDHRPELLTTERAAAIGGRLTAVLEQLVDHPDDTAAAVLPGLADPGRLDGPVHPVTPLGLAGRFLRRAAETPDATALVAGDEEWSYAALAARVTALAGRLRDLGAGPERLIAVALPRGADLVAVLLAVAATGAAYVPVDPDFPADRVAYLIEDADPLLVIGPGHPVLDPEPGEADAAGLPGIAPDPEAAAYVIHTSGSTGNPKGVVVTHRALANLLDAIADSLGSGPGHRLLAVTTVSFDIAALELFVPLVTGAAVVLAQREEVLDPLLLASLAERSAATHLQATPSLWRGIIDAAPGLLNGLCVLSGGEPLPADLAERLATGGARLLNLYGPTETTIWSTTADLTADRRTPHVGRALHNTTLRVLDTWLRPVPPGVPGELYIGGAGLARGYLGRTALTATRFTADPYGAPGERMYRTGDLARLQDDGTLLVLGRTDHQLKVRGHRVEPGEIEAVLRGHPDVSDTVVVGLPDPSGSVRLVAYVTGGATAATLRPHLADRLPEHLVPSVIVELPALPLTPNGKVDRAALPAPQASGGERARAPRDAREAVLGELFADVLGLDRTGPDDDFFHLGGHSLLAMQLANRLRTTLGVDVALRDVFEHPTPAALARTVLPRPVARTAPVRRERRPGEVIPLSFAQSRLWFLHRLDGPSATYNLFIVVRLGGELDREALRLAVGDVVVRHESLRTVYPDADGLPHQHILDEDAARAACDPHLAEATEVTEADLEAALRARVTRPIDIIEEIPLRAQLLRTGADHVLALTLHHIAGDEWSMRPLVDDLRTAYTARVTGTGPDWRPLPVDYADYALWQRDALGEPGDPDSQIARQTAFWQRTLAGSPDELALPYDRPRPAEETHEGATVTFTVDPAVHAELRSLAARNGTSVFMAVQAALAVLLSAHGAGTDIPLGTPVAGRTDEKFDDLIGFFVNTLVLRTDLSGRPTFHELLARVRDTDLAAFDHADLPFEQLVDIVAPERTLARNPLFQVLLVFQQVSDDTFTLPGLDVTPIGADPGVAKLDLQFTLAERPDGAGINGMLIYQTSLFDHATVQALADRYVTLLAALVARPELPVHRAAVLSAPQRARVLAASTGEQRPLSDAPLPVLLAERHATGTASPALIDEEETLSYEEFDLRVGQLAALLRERGAGPEVRVAVALPRSADLVVALHAVQRAGAAHVPVDPDHPAERVAHMLTDARPGLLITLTGLRERLPVPDGLAVLELDAPGTRASREAAVPAGVHPGLRPEHAAYVLYTSGSTGRPKAVVVTHTALVNRLRWMAEHYAFGPGERILQKTPAGFDVSVWEFFLPFLTGSTLVVLPDGLHRDPAEVAEAIVRHSVTTVHFVPSMLAAFAAEPRAAACTTLRRIIASGEALTTALARTVREALPAAGLHNLYGPTEAAIDVTAWEAADEPGGSVPIGRPVHNTGTYVLDAGLRPVPDGVTGELYLSGPQLARGYLGRPALTADRFVAHPFGPPGERLYRTGDLVRRRADGALVYVGRTDGQIKLRGLRVELGEIEAVVAEHPQVAAAAVVLREDTPGRPLLTGYVVPAAGGSPDTGEITGRIARRLPDHMVPAALIVLDRLPVTPSGKLDRTALPAPDLAATATAVAPRGIREAVLTALFAELLGVPAAGAEDSFFALGGDSILSIQLVARARKAGMALTPRDVFEHKTPAALARTATTAGPTAVPRLEPSGRAPLTPIMRWALQHGPVDGLHQYAHLVTPPDATHATLTAALGRLMERHPMLRAALVGEPGRQALHIPGPGGTSAEPVLLRVDAGQETAERAAELTAALASEAVDQLSPAEGVLVRAVWCDRGSGRSGRLVLVVHHLAVDGVSWRILTADLAAAHDDVLAQRPPAPPGDSTSFRQWALGLADAANAPARRAEAPVWRAREEREVPPLGARPLDPALDTRGTVAHLERTLDPDLTRALITRVPASVHGSVHDVLVAATALALARRREERAERPGRAEGPGRDVPAGRDVIAVEGHGREESVVPGAELSTTVGWFTSWYPVAPDLPAPAGGDAAHRALMAVKEHLRETPDRGIGHGLLHHLDDPAGPSRTPEIVLNYLGRFTGPGEPAAAGPAAWSPAPEALPALRPVRNSVPVLFPLEIIASTVDGPDGPRLATRWTYATGILDAQDAERLLDLWCEALTALADVPADPVHTPSDFPLVRLDQDQVDALQRRRPALRDVWPLTPLQEGLHALTHLAGDDIDVYTMQLALRLTGDLDPDALRRAAAALLDRNPVLRTAFVSAGSRPVQLVLDGVTPDWAEDDLRPEPAESREAALRALAEHDRTRPFDLTAPPLLRLRLARLGEREHALLVTNHHAILDGWSVPVLIQELLALYASETGTAQPPAVRRSFRDFLAWRAAQDEPAARAAWQEALAGVDEPTLIAPADPGRRPALSDRVPHQLDAELRRRLQALARSTDVTLNTVVQFAWGLLLARHTGRDDVVFGATVSGRPPEIEDVETMAGLFINTVPVRVDLREAGTVRQALARLQAEQAKLTAHQHLGLADIQRTVGAGELFDTLLVFENYFVDGEGLRRAERSGDLAVTGSEHTDATHYPLTLAVVPGGHLVLEHRPDLFGPEEAAALLDRLVHLLTEVSSRPDTRVHRLQALGPETRRRILQDWNPAPRPHPDQTLPGLLAEATARGPEAPAVVCGATTLTFGEVTERAARLAHELIARGVGPEDLVALMLPRTEEMLVSILAVHQAGAAYLPLDPDYPAERLAFMLEDAAPALLLTTTALAGRTGHPETVLLDDPATRTALAARSTRPPTDADRVRPLRPENPAYLIYTSGSTGAPKGVVITHRSVVNLFHSHRRALYEPVVERTGRSRLHVGHAWSFSFDASWQPQLWMFHGHCVHVLAEDAQRDPEELHRYLRAHAIDFIEVAPTVLAQLEQAGLTEGGSCPLPLLGVGGEAVPDSQWAGLRELPGTDVVNLYGPTEGTVDAMVAHVRDSEHQLIGRPVDNARVHLLDAGLRPVPPGVPGEMYLAGAGLARGYRGRAALTAERFVADPFAADGSRLYRTGDLARWTRDGAVEFLGRADDQVKIRGFRIEPGEIETVAAAHPDLSRVVVTAREDDGVRRLVAYGVPRPGSAPDPAALRAWLAERLPAHLVPAAVVLLGALPVTANAKLDRDRLPAPDFGAAAVGREPEGEREDAVCAAMAEVLSLPRVGADDDFFALGGDSIVTVRLAGLLRAGGWDAAPKDVFRHRAAAGLAAGLRRRNADAAADG</sequence>
<proteinExistence type="inferred from homology"/>
<dbReference type="CDD" id="cd19540">
    <property type="entry name" value="LCL_NRPS-like"/>
    <property type="match status" value="1"/>
</dbReference>
<accession>A0A1V0UML4</accession>
<dbReference type="FunFam" id="3.40.50.12780:FF:000012">
    <property type="entry name" value="Non-ribosomal peptide synthetase"/>
    <property type="match status" value="2"/>
</dbReference>
<feature type="region of interest" description="Disordered" evidence="7">
    <location>
        <begin position="1424"/>
        <end position="1448"/>
    </location>
</feature>
<evidence type="ECO:0000313" key="10">
    <source>
        <dbReference type="Proteomes" id="UP000192445"/>
    </source>
</evidence>
<keyword evidence="3" id="KW-0596">Phosphopantetheine</keyword>
<dbReference type="GO" id="GO:0017000">
    <property type="term" value="P:antibiotic biosynthetic process"/>
    <property type="evidence" value="ECO:0007669"/>
    <property type="project" value="UniProtKB-KW"/>
</dbReference>
<dbReference type="InterPro" id="IPR025110">
    <property type="entry name" value="AMP-bd_C"/>
</dbReference>
<dbReference type="InterPro" id="IPR020806">
    <property type="entry name" value="PKS_PP-bd"/>
</dbReference>
<dbReference type="FunFam" id="3.30.300.30:FF:000010">
    <property type="entry name" value="Enterobactin synthetase component F"/>
    <property type="match status" value="1"/>
</dbReference>
<dbReference type="GO" id="GO:0003824">
    <property type="term" value="F:catalytic activity"/>
    <property type="evidence" value="ECO:0007669"/>
    <property type="project" value="InterPro"/>
</dbReference>
<dbReference type="Gene3D" id="3.40.50.12780">
    <property type="entry name" value="N-terminal domain of ligase-like"/>
    <property type="match status" value="2"/>
</dbReference>
<comment type="cofactor">
    <cofactor evidence="1">
        <name>pantetheine 4'-phosphate</name>
        <dbReference type="ChEBI" id="CHEBI:47942"/>
    </cofactor>
</comment>
<evidence type="ECO:0000256" key="5">
    <source>
        <dbReference type="ARBA" id="ARBA00022737"/>
    </source>
</evidence>
<dbReference type="Gene3D" id="3.30.559.30">
    <property type="entry name" value="Nonribosomal peptide synthetase, condensation domain"/>
    <property type="match status" value="6"/>
</dbReference>
<dbReference type="InterPro" id="IPR010060">
    <property type="entry name" value="NRPS_synth"/>
</dbReference>
<dbReference type="KEGG" id="svu:B1H20_33350"/>
<dbReference type="Gene3D" id="3.30.300.30">
    <property type="match status" value="4"/>
</dbReference>
<dbReference type="GO" id="GO:0031177">
    <property type="term" value="F:phosphopantetheine binding"/>
    <property type="evidence" value="ECO:0007669"/>
    <property type="project" value="InterPro"/>
</dbReference>
<evidence type="ECO:0000256" key="7">
    <source>
        <dbReference type="SAM" id="MobiDB-lite"/>
    </source>
</evidence>
<dbReference type="InterPro" id="IPR045851">
    <property type="entry name" value="AMP-bd_C_sf"/>
</dbReference>
<dbReference type="Gene3D" id="3.30.559.10">
    <property type="entry name" value="Chloramphenicol acetyltransferase-like domain"/>
    <property type="match status" value="6"/>
</dbReference>
<dbReference type="PANTHER" id="PTHR45527">
    <property type="entry name" value="NONRIBOSOMAL PEPTIDE SYNTHETASE"/>
    <property type="match status" value="1"/>
</dbReference>
<protein>
    <submittedName>
        <fullName evidence="9">Non-ribosomal peptide synthetase</fullName>
    </submittedName>
</protein>
<comment type="similarity">
    <text evidence="2">Belongs to the ATP-dependent AMP-binding enzyme family.</text>
</comment>
<dbReference type="GO" id="GO:0072330">
    <property type="term" value="P:monocarboxylic acid biosynthetic process"/>
    <property type="evidence" value="ECO:0007669"/>
    <property type="project" value="UniProtKB-ARBA"/>
</dbReference>
<dbReference type="CDD" id="cd05930">
    <property type="entry name" value="A_NRPS"/>
    <property type="match status" value="3"/>
</dbReference>
<dbReference type="InterPro" id="IPR036736">
    <property type="entry name" value="ACP-like_sf"/>
</dbReference>
<dbReference type="InterPro" id="IPR010071">
    <property type="entry name" value="AA_adenyl_dom"/>
</dbReference>
<evidence type="ECO:0000256" key="2">
    <source>
        <dbReference type="ARBA" id="ARBA00006432"/>
    </source>
</evidence>
<organism evidence="9 10">
    <name type="scientific">Streptomyces violaceoruber</name>
    <dbReference type="NCBI Taxonomy" id="1935"/>
    <lineage>
        <taxon>Bacteria</taxon>
        <taxon>Bacillati</taxon>
        <taxon>Actinomycetota</taxon>
        <taxon>Actinomycetes</taxon>
        <taxon>Kitasatosporales</taxon>
        <taxon>Streptomycetaceae</taxon>
        <taxon>Streptomyces</taxon>
        <taxon>Streptomyces violaceoruber group</taxon>
    </lineage>
</organism>
<dbReference type="STRING" id="1935.B1H20_33350"/>
<keyword evidence="6" id="KW-0045">Antibiotic biosynthesis</keyword>
<dbReference type="Pfam" id="PF00550">
    <property type="entry name" value="PP-binding"/>
    <property type="match status" value="4"/>
</dbReference>
<feature type="domain" description="Carrier" evidence="8">
    <location>
        <begin position="2472"/>
        <end position="2547"/>
    </location>
</feature>
<dbReference type="FunFam" id="1.10.1200.10:FF:000005">
    <property type="entry name" value="Nonribosomal peptide synthetase 1"/>
    <property type="match status" value="1"/>
</dbReference>
<dbReference type="CDD" id="cd19543">
    <property type="entry name" value="DCL_NRPS"/>
    <property type="match status" value="2"/>
</dbReference>
<dbReference type="PROSITE" id="PS00455">
    <property type="entry name" value="AMP_BINDING"/>
    <property type="match status" value="4"/>
</dbReference>
<dbReference type="FunFam" id="1.10.1200.10:FF:000016">
    <property type="entry name" value="Non-ribosomal peptide synthase"/>
    <property type="match status" value="1"/>
</dbReference>
<feature type="compositionally biased region" description="Basic and acidic residues" evidence="7">
    <location>
        <begin position="3885"/>
        <end position="3899"/>
    </location>
</feature>
<dbReference type="Pfam" id="PF00668">
    <property type="entry name" value="Condensation"/>
    <property type="match status" value="6"/>
</dbReference>
<dbReference type="SUPFAM" id="SSF52777">
    <property type="entry name" value="CoA-dependent acyltransferases"/>
    <property type="match status" value="12"/>
</dbReference>
<dbReference type="FunFam" id="3.40.50.980:FF:000001">
    <property type="entry name" value="Non-ribosomal peptide synthetase"/>
    <property type="match status" value="2"/>
</dbReference>
<dbReference type="Pfam" id="PF00501">
    <property type="entry name" value="AMP-binding"/>
    <property type="match status" value="4"/>
</dbReference>
<dbReference type="Gene3D" id="1.10.1200.10">
    <property type="entry name" value="ACP-like"/>
    <property type="match status" value="4"/>
</dbReference>
<reference evidence="9 10" key="1">
    <citation type="submission" date="2017-03" db="EMBL/GenBank/DDBJ databases">
        <title>Complete Genome Sequence of a natural compounds producer, Streptomyces violaceus S21.</title>
        <authorList>
            <person name="Zhong C."/>
            <person name="Zhao Z."/>
            <person name="Fu J."/>
            <person name="Zong G."/>
            <person name="Qin R."/>
            <person name="Cao G."/>
        </authorList>
    </citation>
    <scope>NUCLEOTIDE SEQUENCE [LARGE SCALE GENOMIC DNA]</scope>
    <source>
        <strain evidence="9 10">S21</strain>
    </source>
</reference>
<dbReference type="SUPFAM" id="SSF56801">
    <property type="entry name" value="Acetyl-CoA synthetase-like"/>
    <property type="match status" value="4"/>
</dbReference>
<dbReference type="InterPro" id="IPR023213">
    <property type="entry name" value="CAT-like_dom_sf"/>
</dbReference>
<dbReference type="InterPro" id="IPR042099">
    <property type="entry name" value="ANL_N_sf"/>
</dbReference>
<dbReference type="SMART" id="SM00823">
    <property type="entry name" value="PKS_PP"/>
    <property type="match status" value="4"/>
</dbReference>
<dbReference type="FunFam" id="2.30.38.10:FF:000001">
    <property type="entry name" value="Non-ribosomal peptide synthetase PvdI"/>
    <property type="match status" value="4"/>
</dbReference>
<feature type="domain" description="Carrier" evidence="8">
    <location>
        <begin position="5081"/>
        <end position="5155"/>
    </location>
</feature>
<evidence type="ECO:0000259" key="8">
    <source>
        <dbReference type="PROSITE" id="PS50075"/>
    </source>
</evidence>
<dbReference type="GO" id="GO:0043041">
    <property type="term" value="P:amino acid activation for nonribosomal peptide biosynthetic process"/>
    <property type="evidence" value="ECO:0007669"/>
    <property type="project" value="TreeGrafter"/>
</dbReference>
<dbReference type="InterPro" id="IPR000873">
    <property type="entry name" value="AMP-dep_synth/lig_dom"/>
</dbReference>
<dbReference type="GO" id="GO:0005829">
    <property type="term" value="C:cytosol"/>
    <property type="evidence" value="ECO:0007669"/>
    <property type="project" value="TreeGrafter"/>
</dbReference>
<dbReference type="PROSITE" id="PS00012">
    <property type="entry name" value="PHOSPHOPANTETHEINE"/>
    <property type="match status" value="4"/>
</dbReference>
<dbReference type="PANTHER" id="PTHR45527:SF1">
    <property type="entry name" value="FATTY ACID SYNTHASE"/>
    <property type="match status" value="1"/>
</dbReference>
<dbReference type="GO" id="GO:0008610">
    <property type="term" value="P:lipid biosynthetic process"/>
    <property type="evidence" value="ECO:0007669"/>
    <property type="project" value="UniProtKB-ARBA"/>
</dbReference>
<dbReference type="Pfam" id="PF13193">
    <property type="entry name" value="AMP-binding_C"/>
    <property type="match status" value="4"/>
</dbReference>
<evidence type="ECO:0000256" key="3">
    <source>
        <dbReference type="ARBA" id="ARBA00022450"/>
    </source>
</evidence>
<dbReference type="Gene3D" id="3.40.50.980">
    <property type="match status" value="4"/>
</dbReference>
<evidence type="ECO:0000256" key="4">
    <source>
        <dbReference type="ARBA" id="ARBA00022553"/>
    </source>
</evidence>
<dbReference type="FunFam" id="3.40.50.980:FF:000002">
    <property type="entry name" value="Enterobactin synthetase component F"/>
    <property type="match status" value="1"/>
</dbReference>
<dbReference type="NCBIfam" id="TIGR01733">
    <property type="entry name" value="AA-adenyl-dom"/>
    <property type="match status" value="4"/>
</dbReference>
<dbReference type="PROSITE" id="PS50075">
    <property type="entry name" value="CARRIER"/>
    <property type="match status" value="4"/>
</dbReference>
<evidence type="ECO:0000256" key="6">
    <source>
        <dbReference type="ARBA" id="ARBA00023194"/>
    </source>
</evidence>
<feature type="region of interest" description="Disordered" evidence="7">
    <location>
        <begin position="3885"/>
        <end position="3905"/>
    </location>
</feature>
<dbReference type="Gene3D" id="2.30.38.10">
    <property type="entry name" value="Luciferase, Domain 3"/>
    <property type="match status" value="2"/>
</dbReference>
<feature type="domain" description="Carrier" evidence="8">
    <location>
        <begin position="3536"/>
        <end position="3610"/>
    </location>
</feature>
<name>A0A1V0UML4_STRVN</name>
<dbReference type="RefSeq" id="WP_083194041.1">
    <property type="nucleotide sequence ID" value="NZ_CP020570.1"/>
</dbReference>
<dbReference type="SUPFAM" id="SSF47336">
    <property type="entry name" value="ACP-like"/>
    <property type="match status" value="4"/>
</dbReference>
<dbReference type="NCBIfam" id="TIGR01720">
    <property type="entry name" value="NRPS-para261"/>
    <property type="match status" value="2"/>
</dbReference>